<accession>A0AAJ7CCA1</accession>
<dbReference type="GO" id="GO:0016491">
    <property type="term" value="F:oxidoreductase activity"/>
    <property type="evidence" value="ECO:0007669"/>
    <property type="project" value="UniProtKB-KW"/>
</dbReference>
<keyword evidence="3" id="KW-1185">Reference proteome</keyword>
<dbReference type="PANTHER" id="PTHR11091">
    <property type="entry name" value="OXIDOREDUCTASE-RELATED"/>
    <property type="match status" value="1"/>
</dbReference>
<dbReference type="Gene3D" id="3.30.1370.60">
    <property type="entry name" value="Hypothetical oxidoreductase yiak, domain 2"/>
    <property type="match status" value="1"/>
</dbReference>
<dbReference type="RefSeq" id="XP_015607252.1">
    <property type="nucleotide sequence ID" value="XM_015751766.2"/>
</dbReference>
<evidence type="ECO:0000313" key="3">
    <source>
        <dbReference type="Proteomes" id="UP000694920"/>
    </source>
</evidence>
<dbReference type="InterPro" id="IPR036111">
    <property type="entry name" value="Mal/L-sulfo/L-lacto_DH-like_sf"/>
</dbReference>
<evidence type="ECO:0000313" key="4">
    <source>
        <dbReference type="RefSeq" id="XP_015607252.1"/>
    </source>
</evidence>
<dbReference type="KEGG" id="ccin:107273504"/>
<comment type="similarity">
    <text evidence="1">Belongs to the LDH2/MDH2 oxidoreductase family.</text>
</comment>
<sequence>MAFRSLVASVADVSTKVPVIPRSSFVRMSFSTGSSTADDMVVTKDEVVRFISDCLRKAGTTEDDAFTVGHHLMVADYRGHFSHGMNRMQMYVKDIESRLTDPAGKPTILTDFQAIALVDGNNALGQVVGKHCMELAMDKAQKFGVGLVSARGSNHFGICGYYSLMAMEKGLIGFSCTNTSPLMVPTRAKKAGLGTNPLSLGMSSGDDEFVLDMATTAVALGKIELAMRKEQPIPIGWALDSEGNVTSNPEDAYAANLMMPLGGTEEHSGYKGYGLSLMVEVLCGILSGSEFGPNVRTWKSGDRVANLGHCFMAINPEAFTSGSKERLSRLLGQLRNLPRAGEKEILVAGDPERKAMAKVDQDGGITYHVNQIKNSEEFARRMGVEPMKLRPKNNI</sequence>
<dbReference type="SUPFAM" id="SSF89733">
    <property type="entry name" value="L-sulfolactate dehydrogenase-like"/>
    <property type="match status" value="1"/>
</dbReference>
<dbReference type="Pfam" id="PF02615">
    <property type="entry name" value="Ldh_2"/>
    <property type="match status" value="1"/>
</dbReference>
<dbReference type="GeneID" id="107273504"/>
<name>A0AAJ7CCA1_CEPCN</name>
<gene>
    <name evidence="4" type="primary">LOC107273504</name>
</gene>
<dbReference type="AlphaFoldDB" id="A0AAJ7CCA1"/>
<dbReference type="Gene3D" id="1.10.1530.10">
    <property type="match status" value="1"/>
</dbReference>
<dbReference type="Proteomes" id="UP000694920">
    <property type="component" value="Unplaced"/>
</dbReference>
<evidence type="ECO:0000256" key="2">
    <source>
        <dbReference type="ARBA" id="ARBA00023002"/>
    </source>
</evidence>
<proteinExistence type="inferred from homology"/>
<evidence type="ECO:0000256" key="1">
    <source>
        <dbReference type="ARBA" id="ARBA00006056"/>
    </source>
</evidence>
<protein>
    <submittedName>
        <fullName evidence="4">Uncharacterized protein LOC107273504</fullName>
    </submittedName>
</protein>
<dbReference type="InterPro" id="IPR043144">
    <property type="entry name" value="Mal/L-sulf/L-lact_DH-like_ah"/>
</dbReference>
<organism evidence="3 4">
    <name type="scientific">Cephus cinctus</name>
    <name type="common">Wheat stem sawfly</name>
    <dbReference type="NCBI Taxonomy" id="211228"/>
    <lineage>
        <taxon>Eukaryota</taxon>
        <taxon>Metazoa</taxon>
        <taxon>Ecdysozoa</taxon>
        <taxon>Arthropoda</taxon>
        <taxon>Hexapoda</taxon>
        <taxon>Insecta</taxon>
        <taxon>Pterygota</taxon>
        <taxon>Neoptera</taxon>
        <taxon>Endopterygota</taxon>
        <taxon>Hymenoptera</taxon>
        <taxon>Cephoidea</taxon>
        <taxon>Cephidae</taxon>
        <taxon>Cephus</taxon>
    </lineage>
</organism>
<dbReference type="PANTHER" id="PTHR11091:SF0">
    <property type="entry name" value="MALATE DEHYDROGENASE"/>
    <property type="match status" value="1"/>
</dbReference>
<dbReference type="InterPro" id="IPR003767">
    <property type="entry name" value="Malate/L-lactate_DH-like"/>
</dbReference>
<dbReference type="InterPro" id="IPR043143">
    <property type="entry name" value="Mal/L-sulf/L-lact_DH-like_NADP"/>
</dbReference>
<reference evidence="4" key="1">
    <citation type="submission" date="2025-08" db="UniProtKB">
        <authorList>
            <consortium name="RefSeq"/>
        </authorList>
    </citation>
    <scope>IDENTIFICATION</scope>
</reference>
<keyword evidence="2" id="KW-0560">Oxidoreductase</keyword>